<dbReference type="EMBL" id="JAKKDU010000027">
    <property type="protein sequence ID" value="MCF7569651.1"/>
    <property type="molecule type" value="Genomic_DNA"/>
</dbReference>
<dbReference type="AlphaFoldDB" id="A0AAE3ERK2"/>
<reference evidence="1" key="1">
    <citation type="submission" date="2022-01" db="EMBL/GenBank/DDBJ databases">
        <title>Draft genome sequence of Sabulilitoribacter arenilitoris KCTC 52401.</title>
        <authorList>
            <person name="Oh J.-S."/>
        </authorList>
    </citation>
    <scope>NUCLEOTIDE SEQUENCE</scope>
    <source>
        <strain evidence="1">HMF6543</strain>
    </source>
</reference>
<evidence type="ECO:0000313" key="2">
    <source>
        <dbReference type="Proteomes" id="UP001199795"/>
    </source>
</evidence>
<organism evidence="1 2">
    <name type="scientific">Wocania arenilitoris</name>
    <dbReference type="NCBI Taxonomy" id="2044858"/>
    <lineage>
        <taxon>Bacteria</taxon>
        <taxon>Pseudomonadati</taxon>
        <taxon>Bacteroidota</taxon>
        <taxon>Flavobacteriia</taxon>
        <taxon>Flavobacteriales</taxon>
        <taxon>Flavobacteriaceae</taxon>
        <taxon>Wocania</taxon>
    </lineage>
</organism>
<evidence type="ECO:0000313" key="1">
    <source>
        <dbReference type="EMBL" id="MCF7569651.1"/>
    </source>
</evidence>
<dbReference type="Proteomes" id="UP001199795">
    <property type="component" value="Unassembled WGS sequence"/>
</dbReference>
<sequence>MKTKFFILALIFLTNLSFGQKVKNKNYKFLNQELKVAIIPLTSELKKFNDSISNDIFKDTLSLKFLDVEKLRVGLNEKSIDILKRIATKKYKKSDLKKYPNLNTLINDLDINELKENLQNADLLLFPIVFTVKQSVGMTFGNATFRLYDLNTGDFIHQYKTNLNINIVKNGSKQIVTALLLLEEKNYLFKQKSG</sequence>
<comment type="caution">
    <text evidence="1">The sequence shown here is derived from an EMBL/GenBank/DDBJ whole genome shotgun (WGS) entry which is preliminary data.</text>
</comment>
<gene>
    <name evidence="1" type="ORF">L3X37_14990</name>
</gene>
<dbReference type="RefSeq" id="WP_237240978.1">
    <property type="nucleotide sequence ID" value="NZ_JAKKDU010000027.1"/>
</dbReference>
<proteinExistence type="predicted"/>
<accession>A0AAE3ERK2</accession>
<keyword evidence="2" id="KW-1185">Reference proteome</keyword>
<name>A0AAE3ERK2_9FLAO</name>
<protein>
    <submittedName>
        <fullName evidence="1">Uncharacterized protein</fullName>
    </submittedName>
</protein>